<dbReference type="STRING" id="452637.Oter_2126"/>
<comment type="catalytic activity">
    <reaction evidence="5">
        <text>dUTP + H2O = dUMP + diphosphate + H(+)</text>
        <dbReference type="Rhea" id="RHEA:10248"/>
        <dbReference type="ChEBI" id="CHEBI:15377"/>
        <dbReference type="ChEBI" id="CHEBI:15378"/>
        <dbReference type="ChEBI" id="CHEBI:33019"/>
        <dbReference type="ChEBI" id="CHEBI:61555"/>
        <dbReference type="ChEBI" id="CHEBI:246422"/>
        <dbReference type="EC" id="3.6.1.23"/>
    </reaction>
</comment>
<evidence type="ECO:0000259" key="6">
    <source>
        <dbReference type="Pfam" id="PF00692"/>
    </source>
</evidence>
<dbReference type="Proteomes" id="UP000007013">
    <property type="component" value="Chromosome"/>
</dbReference>
<evidence type="ECO:0000313" key="7">
    <source>
        <dbReference type="EMBL" id="ACB75409.1"/>
    </source>
</evidence>
<dbReference type="NCBIfam" id="TIGR00576">
    <property type="entry name" value="dut"/>
    <property type="match status" value="1"/>
</dbReference>
<dbReference type="GO" id="GO:0046081">
    <property type="term" value="P:dUTP catabolic process"/>
    <property type="evidence" value="ECO:0007669"/>
    <property type="project" value="InterPro"/>
</dbReference>
<dbReference type="OrthoDB" id="9809956at2"/>
<proteinExistence type="inferred from homology"/>
<dbReference type="InterPro" id="IPR029054">
    <property type="entry name" value="dUTPase-like"/>
</dbReference>
<dbReference type="GO" id="GO:0004170">
    <property type="term" value="F:dUTP diphosphatase activity"/>
    <property type="evidence" value="ECO:0007669"/>
    <property type="project" value="UniProtKB-EC"/>
</dbReference>
<comment type="similarity">
    <text evidence="1">Belongs to the dUTPase family.</text>
</comment>
<dbReference type="InterPro" id="IPR008181">
    <property type="entry name" value="dUTPase"/>
</dbReference>
<dbReference type="RefSeq" id="WP_012374946.1">
    <property type="nucleotide sequence ID" value="NC_010571.1"/>
</dbReference>
<keyword evidence="8" id="KW-1185">Reference proteome</keyword>
<sequence>MATPSPDHAHAQLQLRRLRPEAKLPVRASEHASCFDLCAVEAGVVKPGERAFVKTGWAMAVPPGYEIQVRSRSGHAAKSGVFVLNSPGTVDADYRGEVAVILFNTGASDFTFAAGDRIAQMAICPVLMWDAVEVNELPDTKRGAGGFGSTGR</sequence>
<feature type="domain" description="dUTPase-like" evidence="6">
    <location>
        <begin position="21"/>
        <end position="151"/>
    </location>
</feature>
<evidence type="ECO:0000256" key="4">
    <source>
        <dbReference type="ARBA" id="ARBA00023080"/>
    </source>
</evidence>
<organism evidence="7 8">
    <name type="scientific">Opitutus terrae (strain DSM 11246 / JCM 15787 / PB90-1)</name>
    <dbReference type="NCBI Taxonomy" id="452637"/>
    <lineage>
        <taxon>Bacteria</taxon>
        <taxon>Pseudomonadati</taxon>
        <taxon>Verrucomicrobiota</taxon>
        <taxon>Opitutia</taxon>
        <taxon>Opitutales</taxon>
        <taxon>Opitutaceae</taxon>
        <taxon>Opitutus</taxon>
    </lineage>
</organism>
<dbReference type="HOGENOM" id="CLU_068508_1_2_0"/>
<dbReference type="SUPFAM" id="SSF51283">
    <property type="entry name" value="dUTPase-like"/>
    <property type="match status" value="1"/>
</dbReference>
<dbReference type="PANTHER" id="PTHR11241">
    <property type="entry name" value="DEOXYURIDINE 5'-TRIPHOSPHATE NUCLEOTIDOHYDROLASE"/>
    <property type="match status" value="1"/>
</dbReference>
<accession>B1ZNN9</accession>
<dbReference type="InterPro" id="IPR033704">
    <property type="entry name" value="dUTPase_trimeric"/>
</dbReference>
<protein>
    <recommendedName>
        <fullName evidence="2">dUTP diphosphatase</fullName>
        <ecNumber evidence="2">3.6.1.23</ecNumber>
    </recommendedName>
</protein>
<dbReference type="EC" id="3.6.1.23" evidence="2"/>
<dbReference type="GO" id="GO:0006226">
    <property type="term" value="P:dUMP biosynthetic process"/>
    <property type="evidence" value="ECO:0007669"/>
    <property type="project" value="InterPro"/>
</dbReference>
<evidence type="ECO:0000256" key="1">
    <source>
        <dbReference type="ARBA" id="ARBA00006581"/>
    </source>
</evidence>
<keyword evidence="4" id="KW-0546">Nucleotide metabolism</keyword>
<dbReference type="PANTHER" id="PTHR11241:SF0">
    <property type="entry name" value="DEOXYURIDINE 5'-TRIPHOSPHATE NUCLEOTIDOHYDROLASE"/>
    <property type="match status" value="1"/>
</dbReference>
<keyword evidence="3 7" id="KW-0378">Hydrolase</keyword>
<dbReference type="Pfam" id="PF00692">
    <property type="entry name" value="dUTPase"/>
    <property type="match status" value="1"/>
</dbReference>
<reference evidence="7 8" key="1">
    <citation type="journal article" date="2011" name="J. Bacteriol.">
        <title>Genome sequence of the verrucomicrobium Opitutus terrae PB90-1, an abundant inhabitant of rice paddy soil ecosystems.</title>
        <authorList>
            <person name="van Passel M.W."/>
            <person name="Kant R."/>
            <person name="Palva A."/>
            <person name="Copeland A."/>
            <person name="Lucas S."/>
            <person name="Lapidus A."/>
            <person name="Glavina del Rio T."/>
            <person name="Pitluck S."/>
            <person name="Goltsman E."/>
            <person name="Clum A."/>
            <person name="Sun H."/>
            <person name="Schmutz J."/>
            <person name="Larimer F.W."/>
            <person name="Land M.L."/>
            <person name="Hauser L."/>
            <person name="Kyrpides N."/>
            <person name="Mikhailova N."/>
            <person name="Richardson P.P."/>
            <person name="Janssen P.H."/>
            <person name="de Vos W.M."/>
            <person name="Smidt H."/>
        </authorList>
    </citation>
    <scope>NUCLEOTIDE SEQUENCE [LARGE SCALE GENOMIC DNA]</scope>
    <source>
        <strain evidence="8">DSM 11246 / JCM 15787 / PB90-1</strain>
    </source>
</reference>
<evidence type="ECO:0000256" key="5">
    <source>
        <dbReference type="ARBA" id="ARBA00047686"/>
    </source>
</evidence>
<dbReference type="CDD" id="cd07557">
    <property type="entry name" value="trimeric_dUTPase"/>
    <property type="match status" value="1"/>
</dbReference>
<dbReference type="InterPro" id="IPR036157">
    <property type="entry name" value="dUTPase-like_sf"/>
</dbReference>
<evidence type="ECO:0000313" key="8">
    <source>
        <dbReference type="Proteomes" id="UP000007013"/>
    </source>
</evidence>
<dbReference type="eggNOG" id="COG0756">
    <property type="taxonomic scope" value="Bacteria"/>
</dbReference>
<dbReference type="AlphaFoldDB" id="B1ZNN9"/>
<dbReference type="KEGG" id="ote:Oter_2126"/>
<dbReference type="EMBL" id="CP001032">
    <property type="protein sequence ID" value="ACB75409.1"/>
    <property type="molecule type" value="Genomic_DNA"/>
</dbReference>
<evidence type="ECO:0000256" key="3">
    <source>
        <dbReference type="ARBA" id="ARBA00022801"/>
    </source>
</evidence>
<dbReference type="NCBIfam" id="NF001862">
    <property type="entry name" value="PRK00601.1"/>
    <property type="match status" value="1"/>
</dbReference>
<dbReference type="Gene3D" id="2.70.40.10">
    <property type="match status" value="1"/>
</dbReference>
<dbReference type="GO" id="GO:0000287">
    <property type="term" value="F:magnesium ion binding"/>
    <property type="evidence" value="ECO:0007669"/>
    <property type="project" value="InterPro"/>
</dbReference>
<evidence type="ECO:0000256" key="2">
    <source>
        <dbReference type="ARBA" id="ARBA00012379"/>
    </source>
</evidence>
<gene>
    <name evidence="7" type="ordered locus">Oter_2126</name>
</gene>
<name>B1ZNN9_OPITP</name>